<name>A0A151JUL1_9HYME</name>
<gene>
    <name evidence="1" type="ORF">ALC56_09839</name>
</gene>
<evidence type="ECO:0000313" key="2">
    <source>
        <dbReference type="Proteomes" id="UP000078541"/>
    </source>
</evidence>
<organism evidence="1 2">
    <name type="scientific">Trachymyrmex septentrionalis</name>
    <dbReference type="NCBI Taxonomy" id="34720"/>
    <lineage>
        <taxon>Eukaryota</taxon>
        <taxon>Metazoa</taxon>
        <taxon>Ecdysozoa</taxon>
        <taxon>Arthropoda</taxon>
        <taxon>Hexapoda</taxon>
        <taxon>Insecta</taxon>
        <taxon>Pterygota</taxon>
        <taxon>Neoptera</taxon>
        <taxon>Endopterygota</taxon>
        <taxon>Hymenoptera</taxon>
        <taxon>Apocrita</taxon>
        <taxon>Aculeata</taxon>
        <taxon>Formicoidea</taxon>
        <taxon>Formicidae</taxon>
        <taxon>Myrmicinae</taxon>
        <taxon>Trachymyrmex</taxon>
    </lineage>
</organism>
<protein>
    <submittedName>
        <fullName evidence="1">Uncharacterized protein</fullName>
    </submittedName>
</protein>
<dbReference type="Proteomes" id="UP000078541">
    <property type="component" value="Unassembled WGS sequence"/>
</dbReference>
<sequence>MLKLAIQTLSKSVYNLFMFGATKITASLIKAILEVLQTRWAKFEARHERLLDEFSAEFKTHEYLIDDFPRPPTYSSAPDYRTWRSR</sequence>
<dbReference type="AlphaFoldDB" id="A0A151JUL1"/>
<evidence type="ECO:0000313" key="1">
    <source>
        <dbReference type="EMBL" id="KYN35815.1"/>
    </source>
</evidence>
<proteinExistence type="predicted"/>
<accession>A0A151JUL1</accession>
<reference evidence="1 2" key="1">
    <citation type="submission" date="2016-03" db="EMBL/GenBank/DDBJ databases">
        <title>Trachymyrmex septentrionalis WGS genome.</title>
        <authorList>
            <person name="Nygaard S."/>
            <person name="Hu H."/>
            <person name="Boomsma J."/>
            <person name="Zhang G."/>
        </authorList>
    </citation>
    <scope>NUCLEOTIDE SEQUENCE [LARGE SCALE GENOMIC DNA]</scope>
    <source>
        <strain evidence="1">Tsep2-gDNA-1</strain>
        <tissue evidence="1">Whole body</tissue>
    </source>
</reference>
<dbReference type="EMBL" id="KQ981774">
    <property type="protein sequence ID" value="KYN35815.1"/>
    <property type="molecule type" value="Genomic_DNA"/>
</dbReference>
<keyword evidence="2" id="KW-1185">Reference proteome</keyword>